<accession>A0A2G9YAC9</accession>
<name>A0A2G9YAC9_9BACT</name>
<proteinExistence type="predicted"/>
<protein>
    <recommendedName>
        <fullName evidence="1">Carbohydrate-binding domain-containing protein</fullName>
    </recommendedName>
</protein>
<dbReference type="GO" id="GO:0004553">
    <property type="term" value="F:hydrolase activity, hydrolyzing O-glycosyl compounds"/>
    <property type="evidence" value="ECO:0007669"/>
    <property type="project" value="InterPro"/>
</dbReference>
<evidence type="ECO:0000313" key="3">
    <source>
        <dbReference type="Proteomes" id="UP000230392"/>
    </source>
</evidence>
<feature type="domain" description="Carbohydrate-binding" evidence="1">
    <location>
        <begin position="1"/>
        <end position="118"/>
    </location>
</feature>
<feature type="non-terminal residue" evidence="2">
    <location>
        <position position="1"/>
    </location>
</feature>
<dbReference type="AlphaFoldDB" id="A0A2G9YAC9"/>
<dbReference type="SUPFAM" id="SSF49344">
    <property type="entry name" value="CBD9-like"/>
    <property type="match status" value="1"/>
</dbReference>
<comment type="caution">
    <text evidence="2">The sequence shown here is derived from an EMBL/GenBank/DDBJ whole genome shotgun (WGS) entry which is preliminary data.</text>
</comment>
<gene>
    <name evidence="2" type="ORF">COX46_03795</name>
</gene>
<evidence type="ECO:0000259" key="1">
    <source>
        <dbReference type="Pfam" id="PF06452"/>
    </source>
</evidence>
<dbReference type="Proteomes" id="UP000230392">
    <property type="component" value="Unassembled WGS sequence"/>
</dbReference>
<reference evidence="2 3" key="1">
    <citation type="submission" date="2017-09" db="EMBL/GenBank/DDBJ databases">
        <title>Depth-based differentiation of microbial function through sediment-hosted aquifers and enrichment of novel symbionts in the deep terrestrial subsurface.</title>
        <authorList>
            <person name="Probst A.J."/>
            <person name="Ladd B."/>
            <person name="Jarett J.K."/>
            <person name="Geller-Mcgrath D.E."/>
            <person name="Sieber C.M."/>
            <person name="Emerson J.B."/>
            <person name="Anantharaman K."/>
            <person name="Thomas B.C."/>
            <person name="Malmstrom R."/>
            <person name="Stieglmeier M."/>
            <person name="Klingl A."/>
            <person name="Woyke T."/>
            <person name="Ryan C.M."/>
            <person name="Banfield J.F."/>
        </authorList>
    </citation>
    <scope>NUCLEOTIDE SEQUENCE [LARGE SCALE GENOMIC DNA]</scope>
    <source>
        <strain evidence="2">CG23_combo_of_CG06-09_8_20_14_all_48_7</strain>
    </source>
</reference>
<dbReference type="GO" id="GO:0030246">
    <property type="term" value="F:carbohydrate binding"/>
    <property type="evidence" value="ECO:0007669"/>
    <property type="project" value="InterPro"/>
</dbReference>
<feature type="non-terminal residue" evidence="2">
    <location>
        <position position="143"/>
    </location>
</feature>
<sequence length="143" mass="16691">TTFSVLQDKENLYLGIECQEPAMRKMKRQKTEHDSNVYEDDCVEIFFDPGQTTTGYYHFIVNSLGTQYEAKSILGKVWDRFWRVGTRGDKNKWTAEMTIPFASLGQVPQEGDMWGFNIGRERYAKRFEVSTWSLTRLGFHDPS</sequence>
<dbReference type="GO" id="GO:0016052">
    <property type="term" value="P:carbohydrate catabolic process"/>
    <property type="evidence" value="ECO:0007669"/>
    <property type="project" value="InterPro"/>
</dbReference>
<dbReference type="Gene3D" id="2.60.40.1190">
    <property type="match status" value="1"/>
</dbReference>
<evidence type="ECO:0000313" key="2">
    <source>
        <dbReference type="EMBL" id="PIP16189.1"/>
    </source>
</evidence>
<organism evidence="2 3">
    <name type="scientific">bacterium (Candidatus Ratteibacteria) CG23_combo_of_CG06-09_8_20_14_all_48_7</name>
    <dbReference type="NCBI Taxonomy" id="2014292"/>
    <lineage>
        <taxon>Bacteria</taxon>
        <taxon>Candidatus Ratteibacteria</taxon>
    </lineage>
</organism>
<dbReference type="Pfam" id="PF06452">
    <property type="entry name" value="CBM9_1"/>
    <property type="match status" value="1"/>
</dbReference>
<dbReference type="InterPro" id="IPR010502">
    <property type="entry name" value="Carb-bd_dom_fam9"/>
</dbReference>
<dbReference type="EMBL" id="PCRF01000185">
    <property type="protein sequence ID" value="PIP16189.1"/>
    <property type="molecule type" value="Genomic_DNA"/>
</dbReference>